<dbReference type="PRINTS" id="PR00348">
    <property type="entry name" value="UBIQUITIN"/>
</dbReference>
<name>A0A453GRT5_AEGTS</name>
<reference evidence="4" key="1">
    <citation type="journal article" date="2014" name="Science">
        <title>Ancient hybridizations among the ancestral genomes of bread wheat.</title>
        <authorList>
            <consortium name="International Wheat Genome Sequencing Consortium,"/>
            <person name="Marcussen T."/>
            <person name="Sandve S.R."/>
            <person name="Heier L."/>
            <person name="Spannagl M."/>
            <person name="Pfeifer M."/>
            <person name="Jakobsen K.S."/>
            <person name="Wulff B.B."/>
            <person name="Steuernagel B."/>
            <person name="Mayer K.F."/>
            <person name="Olsen O.A."/>
        </authorList>
    </citation>
    <scope>NUCLEOTIDE SEQUENCE [LARGE SCALE GENOMIC DNA]</scope>
    <source>
        <strain evidence="4">cv. AL8/78</strain>
    </source>
</reference>
<reference evidence="3" key="5">
    <citation type="journal article" date="2021" name="G3 (Bethesda)">
        <title>Aegilops tauschii genome assembly Aet v5.0 features greater sequence contiguity and improved annotation.</title>
        <authorList>
            <person name="Wang L."/>
            <person name="Zhu T."/>
            <person name="Rodriguez J.C."/>
            <person name="Deal K.R."/>
            <person name="Dubcovsky J."/>
            <person name="McGuire P.E."/>
            <person name="Lux T."/>
            <person name="Spannagl M."/>
            <person name="Mayer K.F.X."/>
            <person name="Baldrich P."/>
            <person name="Meyers B.C."/>
            <person name="Huo N."/>
            <person name="Gu Y.Q."/>
            <person name="Zhou H."/>
            <person name="Devos K.M."/>
            <person name="Bennetzen J.L."/>
            <person name="Unver T."/>
            <person name="Budak H."/>
            <person name="Gulick P.J."/>
            <person name="Galiba G."/>
            <person name="Kalapos B."/>
            <person name="Nelson D.R."/>
            <person name="Li P."/>
            <person name="You F.M."/>
            <person name="Luo M.C."/>
            <person name="Dvorak J."/>
        </authorList>
    </citation>
    <scope>NUCLEOTIDE SEQUENCE [LARGE SCALE GENOMIC DNA]</scope>
    <source>
        <strain evidence="3">cv. AL8/78</strain>
    </source>
</reference>
<reference evidence="3" key="3">
    <citation type="journal article" date="2017" name="Nature">
        <title>Genome sequence of the progenitor of the wheat D genome Aegilops tauschii.</title>
        <authorList>
            <person name="Luo M.C."/>
            <person name="Gu Y.Q."/>
            <person name="Puiu D."/>
            <person name="Wang H."/>
            <person name="Twardziok S.O."/>
            <person name="Deal K.R."/>
            <person name="Huo N."/>
            <person name="Zhu T."/>
            <person name="Wang L."/>
            <person name="Wang Y."/>
            <person name="McGuire P.E."/>
            <person name="Liu S."/>
            <person name="Long H."/>
            <person name="Ramasamy R.K."/>
            <person name="Rodriguez J.C."/>
            <person name="Van S.L."/>
            <person name="Yuan L."/>
            <person name="Wang Z."/>
            <person name="Xia Z."/>
            <person name="Xiao L."/>
            <person name="Anderson O.D."/>
            <person name="Ouyang S."/>
            <person name="Liang Y."/>
            <person name="Zimin A.V."/>
            <person name="Pertea G."/>
            <person name="Qi P."/>
            <person name="Bennetzen J.L."/>
            <person name="Dai X."/>
            <person name="Dawson M.W."/>
            <person name="Muller H.G."/>
            <person name="Kugler K."/>
            <person name="Rivarola-Duarte L."/>
            <person name="Spannagl M."/>
            <person name="Mayer K.F.X."/>
            <person name="Lu F.H."/>
            <person name="Bevan M.W."/>
            <person name="Leroy P."/>
            <person name="Li P."/>
            <person name="You F.M."/>
            <person name="Sun Q."/>
            <person name="Liu Z."/>
            <person name="Lyons E."/>
            <person name="Wicker T."/>
            <person name="Salzberg S.L."/>
            <person name="Devos K.M."/>
            <person name="Dvorak J."/>
        </authorList>
    </citation>
    <scope>NUCLEOTIDE SEQUENCE [LARGE SCALE GENOMIC DNA]</scope>
    <source>
        <strain evidence="3">cv. AL8/78</strain>
    </source>
</reference>
<feature type="domain" description="Ubiquitin-like" evidence="2">
    <location>
        <begin position="66"/>
        <end position="138"/>
    </location>
</feature>
<keyword evidence="1" id="KW-1017">Isopeptide bond</keyword>
<sequence>MHIYVKNPTGRTICLKVHASDTLYSVKAKIQEQYRLVFNGEQLQDNLTLADYDIKHESMIDLQEKMQIFVRETQTGRTIPLEVDSLDTIGTVKTKIHYMEGFPTNLQCLIFKGKQLEDDERTLAEHNIHKDSTILLVLHPRPRGGMIIFVKMLIGKTLTFEVESSDTVESVKVKMYQKEGIPPIQTRLIFAGKELDDKRTLAEYKIQKEDTLHHLLCLCGC</sequence>
<dbReference type="SMART" id="SM00213">
    <property type="entry name" value="UBQ"/>
    <property type="match status" value="3"/>
</dbReference>
<evidence type="ECO:0000259" key="2">
    <source>
        <dbReference type="PROSITE" id="PS50053"/>
    </source>
</evidence>
<dbReference type="SUPFAM" id="SSF54236">
    <property type="entry name" value="Ubiquitin-like"/>
    <property type="match status" value="3"/>
</dbReference>
<evidence type="ECO:0000256" key="1">
    <source>
        <dbReference type="ARBA" id="ARBA00022499"/>
    </source>
</evidence>
<dbReference type="AlphaFoldDB" id="A0A453GRT5"/>
<dbReference type="Pfam" id="PF00240">
    <property type="entry name" value="ubiquitin"/>
    <property type="match status" value="3"/>
</dbReference>
<dbReference type="STRING" id="200361.A0A453GRT5"/>
<proteinExistence type="predicted"/>
<reference evidence="4" key="2">
    <citation type="journal article" date="2017" name="Nat. Plants">
        <title>The Aegilops tauschii genome reveals multiple impacts of transposons.</title>
        <authorList>
            <person name="Zhao G."/>
            <person name="Zou C."/>
            <person name="Li K."/>
            <person name="Wang K."/>
            <person name="Li T."/>
            <person name="Gao L."/>
            <person name="Zhang X."/>
            <person name="Wang H."/>
            <person name="Yang Z."/>
            <person name="Liu X."/>
            <person name="Jiang W."/>
            <person name="Mao L."/>
            <person name="Kong X."/>
            <person name="Jiao Y."/>
            <person name="Jia J."/>
        </authorList>
    </citation>
    <scope>NUCLEOTIDE SEQUENCE [LARGE SCALE GENOMIC DNA]</scope>
    <source>
        <strain evidence="4">cv. AL8/78</strain>
    </source>
</reference>
<dbReference type="Proteomes" id="UP000015105">
    <property type="component" value="Chromosome 3D"/>
</dbReference>
<dbReference type="InterPro" id="IPR029071">
    <property type="entry name" value="Ubiquitin-like_domsf"/>
</dbReference>
<dbReference type="FunFam" id="3.10.20.90:FF:000306">
    <property type="entry name" value="Putative ubiquitin-like protein"/>
    <property type="match status" value="1"/>
</dbReference>
<dbReference type="EnsemblPlants" id="AET3Gv21173400.1">
    <property type="protein sequence ID" value="AET3Gv21173400.1"/>
    <property type="gene ID" value="AET3Gv21173400"/>
</dbReference>
<evidence type="ECO:0000313" key="4">
    <source>
        <dbReference type="Proteomes" id="UP000015105"/>
    </source>
</evidence>
<dbReference type="PANTHER" id="PTHR10666">
    <property type="entry name" value="UBIQUITIN"/>
    <property type="match status" value="1"/>
</dbReference>
<dbReference type="Gramene" id="AET3Gv21173400.1">
    <property type="protein sequence ID" value="AET3Gv21173400.1"/>
    <property type="gene ID" value="AET3Gv21173400"/>
</dbReference>
<accession>A0A453GRT5</accession>
<protein>
    <recommendedName>
        <fullName evidence="2">Ubiquitin-like domain-containing protein</fullName>
    </recommendedName>
</protein>
<reference evidence="3" key="4">
    <citation type="submission" date="2019-03" db="UniProtKB">
        <authorList>
            <consortium name="EnsemblPlants"/>
        </authorList>
    </citation>
    <scope>IDENTIFICATION</scope>
</reference>
<organism evidence="3 4">
    <name type="scientific">Aegilops tauschii subsp. strangulata</name>
    <name type="common">Goatgrass</name>
    <dbReference type="NCBI Taxonomy" id="200361"/>
    <lineage>
        <taxon>Eukaryota</taxon>
        <taxon>Viridiplantae</taxon>
        <taxon>Streptophyta</taxon>
        <taxon>Embryophyta</taxon>
        <taxon>Tracheophyta</taxon>
        <taxon>Spermatophyta</taxon>
        <taxon>Magnoliopsida</taxon>
        <taxon>Liliopsida</taxon>
        <taxon>Poales</taxon>
        <taxon>Poaceae</taxon>
        <taxon>BOP clade</taxon>
        <taxon>Pooideae</taxon>
        <taxon>Triticodae</taxon>
        <taxon>Triticeae</taxon>
        <taxon>Triticinae</taxon>
        <taxon>Aegilops</taxon>
    </lineage>
</organism>
<feature type="domain" description="Ubiquitin-like" evidence="2">
    <location>
        <begin position="146"/>
        <end position="213"/>
    </location>
</feature>
<dbReference type="GO" id="GO:0003729">
    <property type="term" value="F:mRNA binding"/>
    <property type="evidence" value="ECO:0007669"/>
    <property type="project" value="UniProtKB-ARBA"/>
</dbReference>
<dbReference type="InterPro" id="IPR000626">
    <property type="entry name" value="Ubiquitin-like_dom"/>
</dbReference>
<keyword evidence="4" id="KW-1185">Reference proteome</keyword>
<dbReference type="FunFam" id="3.10.20.90:FF:000160">
    <property type="entry name" value="Polyubiquitin-C"/>
    <property type="match status" value="1"/>
</dbReference>
<dbReference type="InterPro" id="IPR019956">
    <property type="entry name" value="Ubiquitin_dom"/>
</dbReference>
<feature type="domain" description="Ubiquitin-like" evidence="2">
    <location>
        <begin position="1"/>
        <end position="62"/>
    </location>
</feature>
<dbReference type="PROSITE" id="PS50053">
    <property type="entry name" value="UBIQUITIN_2"/>
    <property type="match status" value="3"/>
</dbReference>
<dbReference type="Gene3D" id="3.10.20.90">
    <property type="entry name" value="Phosphatidylinositol 3-kinase Catalytic Subunit, Chain A, domain 1"/>
    <property type="match status" value="3"/>
</dbReference>
<dbReference type="InterPro" id="IPR050158">
    <property type="entry name" value="Ubiquitin_ubiquitin-like"/>
</dbReference>
<evidence type="ECO:0000313" key="3">
    <source>
        <dbReference type="EnsemblPlants" id="AET3Gv21173400.1"/>
    </source>
</evidence>